<protein>
    <submittedName>
        <fullName evidence="5">Uncharacterized protein</fullName>
    </submittedName>
</protein>
<dbReference type="EMBL" id="JAPQKI010000004">
    <property type="protein sequence ID" value="KAJ5103487.1"/>
    <property type="molecule type" value="Genomic_DNA"/>
</dbReference>
<evidence type="ECO:0000256" key="3">
    <source>
        <dbReference type="ARBA" id="ARBA00022630"/>
    </source>
</evidence>
<keyword evidence="4" id="KW-0274">FAD</keyword>
<accession>A0A9W9KFR0</accession>
<keyword evidence="3" id="KW-0285">Flavoprotein</keyword>
<dbReference type="OrthoDB" id="74360at2759"/>
<dbReference type="RefSeq" id="XP_056476867.1">
    <property type="nucleotide sequence ID" value="XM_056616510.1"/>
</dbReference>
<gene>
    <name evidence="5" type="ORF">N7532_004016</name>
</gene>
<evidence type="ECO:0000256" key="2">
    <source>
        <dbReference type="ARBA" id="ARBA00010139"/>
    </source>
</evidence>
<dbReference type="AlphaFoldDB" id="A0A9W9KFR0"/>
<dbReference type="InterPro" id="IPR051209">
    <property type="entry name" value="FAD-bind_Monooxygenase_sf"/>
</dbReference>
<evidence type="ECO:0000256" key="1">
    <source>
        <dbReference type="ARBA" id="ARBA00001974"/>
    </source>
</evidence>
<dbReference type="SUPFAM" id="SSF51905">
    <property type="entry name" value="FAD/NAD(P)-binding domain"/>
    <property type="match status" value="2"/>
</dbReference>
<dbReference type="InterPro" id="IPR036188">
    <property type="entry name" value="FAD/NAD-bd_sf"/>
</dbReference>
<organism evidence="5 6">
    <name type="scientific">Penicillium argentinense</name>
    <dbReference type="NCBI Taxonomy" id="1131581"/>
    <lineage>
        <taxon>Eukaryota</taxon>
        <taxon>Fungi</taxon>
        <taxon>Dikarya</taxon>
        <taxon>Ascomycota</taxon>
        <taxon>Pezizomycotina</taxon>
        <taxon>Eurotiomycetes</taxon>
        <taxon>Eurotiomycetidae</taxon>
        <taxon>Eurotiales</taxon>
        <taxon>Aspergillaceae</taxon>
        <taxon>Penicillium</taxon>
    </lineage>
</organism>
<comment type="caution">
    <text evidence="5">The sequence shown here is derived from an EMBL/GenBank/DDBJ whole genome shotgun (WGS) entry which is preliminary data.</text>
</comment>
<comment type="similarity">
    <text evidence="2">Belongs to the FAD-binding monooxygenase family.</text>
</comment>
<sequence>MVPGNDPLSKASIPFRESLFHTARYEERFDLKGKRVDVIGPTWITAGFAQKYAGKDGANLEYSEEGKAGWRRDPGKYRQYRKMIEDGINVRYMAVLRNTAESQKGNEFSYGEMHRKLGGNPRLVDKIIPQNFNVGCRRPTPGNGYLEALVGEKTTVYTENIREITPKGFKDQSGQEYDCDVIICATGFDTSYRPRVPTDPRIVPRHRSREHAQLLYIHGTVHAHGTRCYYTHFDYDEQLLYSKDQKEYTQHIRRMTPKGSVIQDFMEHALVYLPRTCWADPCTSWFKQGRSDGPTVMWPGSRLAFSEAVKSPRWEGFDIQYHSGNRFGFLGSGLYV</sequence>
<dbReference type="Proteomes" id="UP001149074">
    <property type="component" value="Unassembled WGS sequence"/>
</dbReference>
<evidence type="ECO:0000256" key="4">
    <source>
        <dbReference type="ARBA" id="ARBA00022827"/>
    </source>
</evidence>
<dbReference type="GeneID" id="81355489"/>
<evidence type="ECO:0000313" key="6">
    <source>
        <dbReference type="Proteomes" id="UP001149074"/>
    </source>
</evidence>
<dbReference type="Gene3D" id="3.50.50.60">
    <property type="entry name" value="FAD/NAD(P)-binding domain"/>
    <property type="match status" value="1"/>
</dbReference>
<comment type="cofactor">
    <cofactor evidence="1">
        <name>FAD</name>
        <dbReference type="ChEBI" id="CHEBI:57692"/>
    </cofactor>
</comment>
<name>A0A9W9KFR0_9EURO</name>
<reference evidence="5" key="1">
    <citation type="submission" date="2022-11" db="EMBL/GenBank/DDBJ databases">
        <authorList>
            <person name="Petersen C."/>
        </authorList>
    </citation>
    <scope>NUCLEOTIDE SEQUENCE</scope>
    <source>
        <strain evidence="5">IBT 30761</strain>
    </source>
</reference>
<keyword evidence="6" id="KW-1185">Reference proteome</keyword>
<dbReference type="PANTHER" id="PTHR42877">
    <property type="entry name" value="L-ORNITHINE N(5)-MONOOXYGENASE-RELATED"/>
    <property type="match status" value="1"/>
</dbReference>
<evidence type="ECO:0000313" key="5">
    <source>
        <dbReference type="EMBL" id="KAJ5103487.1"/>
    </source>
</evidence>
<proteinExistence type="inferred from homology"/>
<reference evidence="5" key="2">
    <citation type="journal article" date="2023" name="IMA Fungus">
        <title>Comparative genomic study of the Penicillium genus elucidates a diverse pangenome and 15 lateral gene transfer events.</title>
        <authorList>
            <person name="Petersen C."/>
            <person name="Sorensen T."/>
            <person name="Nielsen M.R."/>
            <person name="Sondergaard T.E."/>
            <person name="Sorensen J.L."/>
            <person name="Fitzpatrick D.A."/>
            <person name="Frisvad J.C."/>
            <person name="Nielsen K.L."/>
        </authorList>
    </citation>
    <scope>NUCLEOTIDE SEQUENCE</scope>
    <source>
        <strain evidence="5">IBT 30761</strain>
    </source>
</reference>
<dbReference type="PANTHER" id="PTHR42877:SF7">
    <property type="entry name" value="FLAVIN-BINDING MONOOXYGENASE-RELATED"/>
    <property type="match status" value="1"/>
</dbReference>